<evidence type="ECO:0000313" key="1">
    <source>
        <dbReference type="EMBL" id="KAG8368822.1"/>
    </source>
</evidence>
<dbReference type="AlphaFoldDB" id="A0AAV6WMQ2"/>
<gene>
    <name evidence="1" type="ORF">BUALT_Bualt15G0086700</name>
</gene>
<organism evidence="1 2">
    <name type="scientific">Buddleja alternifolia</name>
    <dbReference type="NCBI Taxonomy" id="168488"/>
    <lineage>
        <taxon>Eukaryota</taxon>
        <taxon>Viridiplantae</taxon>
        <taxon>Streptophyta</taxon>
        <taxon>Embryophyta</taxon>
        <taxon>Tracheophyta</taxon>
        <taxon>Spermatophyta</taxon>
        <taxon>Magnoliopsida</taxon>
        <taxon>eudicotyledons</taxon>
        <taxon>Gunneridae</taxon>
        <taxon>Pentapetalae</taxon>
        <taxon>asterids</taxon>
        <taxon>lamiids</taxon>
        <taxon>Lamiales</taxon>
        <taxon>Scrophulariaceae</taxon>
        <taxon>Buddlejeae</taxon>
        <taxon>Buddleja</taxon>
    </lineage>
</organism>
<dbReference type="EMBL" id="WHWC01000015">
    <property type="protein sequence ID" value="KAG8368822.1"/>
    <property type="molecule type" value="Genomic_DNA"/>
</dbReference>
<proteinExistence type="predicted"/>
<sequence length="66" mass="7439">MPRQCFLLPSICQYVVKRMIYVISQKFVADLILLKKLGSCSFATTVFCYRRAVLLSGKDDFGVTGV</sequence>
<reference evidence="1" key="1">
    <citation type="submission" date="2019-10" db="EMBL/GenBank/DDBJ databases">
        <authorList>
            <person name="Zhang R."/>
            <person name="Pan Y."/>
            <person name="Wang J."/>
            <person name="Ma R."/>
            <person name="Yu S."/>
        </authorList>
    </citation>
    <scope>NUCLEOTIDE SEQUENCE</scope>
    <source>
        <strain evidence="1">LA-IB0</strain>
        <tissue evidence="1">Leaf</tissue>
    </source>
</reference>
<accession>A0AAV6WMQ2</accession>
<dbReference type="Proteomes" id="UP000826271">
    <property type="component" value="Unassembled WGS sequence"/>
</dbReference>
<protein>
    <submittedName>
        <fullName evidence="1">Uncharacterized protein</fullName>
    </submittedName>
</protein>
<keyword evidence="2" id="KW-1185">Reference proteome</keyword>
<comment type="caution">
    <text evidence="1">The sequence shown here is derived from an EMBL/GenBank/DDBJ whole genome shotgun (WGS) entry which is preliminary data.</text>
</comment>
<name>A0AAV6WMQ2_9LAMI</name>
<evidence type="ECO:0000313" key="2">
    <source>
        <dbReference type="Proteomes" id="UP000826271"/>
    </source>
</evidence>